<dbReference type="AlphaFoldDB" id="A0A2P2PBR8"/>
<proteinExistence type="predicted"/>
<dbReference type="EMBL" id="GGEC01071714">
    <property type="protein sequence ID" value="MBX52198.1"/>
    <property type="molecule type" value="Transcribed_RNA"/>
</dbReference>
<protein>
    <submittedName>
        <fullName evidence="1">Uncharacterized protein</fullName>
    </submittedName>
</protein>
<organism evidence="1">
    <name type="scientific">Rhizophora mucronata</name>
    <name type="common">Asiatic mangrove</name>
    <dbReference type="NCBI Taxonomy" id="61149"/>
    <lineage>
        <taxon>Eukaryota</taxon>
        <taxon>Viridiplantae</taxon>
        <taxon>Streptophyta</taxon>
        <taxon>Embryophyta</taxon>
        <taxon>Tracheophyta</taxon>
        <taxon>Spermatophyta</taxon>
        <taxon>Magnoliopsida</taxon>
        <taxon>eudicotyledons</taxon>
        <taxon>Gunneridae</taxon>
        <taxon>Pentapetalae</taxon>
        <taxon>rosids</taxon>
        <taxon>fabids</taxon>
        <taxon>Malpighiales</taxon>
        <taxon>Rhizophoraceae</taxon>
        <taxon>Rhizophora</taxon>
    </lineage>
</organism>
<sequence length="26" mass="3067">MSKTQNNLILHLRHSLLLPDFLCLVF</sequence>
<name>A0A2P2PBR8_RHIMU</name>
<accession>A0A2P2PBR8</accession>
<evidence type="ECO:0000313" key="1">
    <source>
        <dbReference type="EMBL" id="MBX52198.1"/>
    </source>
</evidence>
<reference evidence="1" key="1">
    <citation type="submission" date="2018-02" db="EMBL/GenBank/DDBJ databases">
        <title>Rhizophora mucronata_Transcriptome.</title>
        <authorList>
            <person name="Meera S.P."/>
            <person name="Sreeshan A."/>
            <person name="Augustine A."/>
        </authorList>
    </citation>
    <scope>NUCLEOTIDE SEQUENCE</scope>
    <source>
        <tissue evidence="1">Leaf</tissue>
    </source>
</reference>